<name>A0A1Y5IDR3_OSTTA</name>
<accession>A0A1Y5IDR3</accession>
<evidence type="ECO:0000256" key="1">
    <source>
        <dbReference type="SAM" id="MobiDB-lite"/>
    </source>
</evidence>
<feature type="non-terminal residue" evidence="2">
    <location>
        <position position="80"/>
    </location>
</feature>
<dbReference type="Proteomes" id="UP000195557">
    <property type="component" value="Unassembled WGS sequence"/>
</dbReference>
<feature type="region of interest" description="Disordered" evidence="1">
    <location>
        <begin position="32"/>
        <end position="80"/>
    </location>
</feature>
<proteinExistence type="predicted"/>
<gene>
    <name evidence="2" type="ORF">BE221DRAFT_55909</name>
</gene>
<organism evidence="2">
    <name type="scientific">Ostreococcus tauri</name>
    <name type="common">Marine green alga</name>
    <dbReference type="NCBI Taxonomy" id="70448"/>
    <lineage>
        <taxon>Eukaryota</taxon>
        <taxon>Viridiplantae</taxon>
        <taxon>Chlorophyta</taxon>
        <taxon>Mamiellophyceae</taxon>
        <taxon>Mamiellales</taxon>
        <taxon>Bathycoccaceae</taxon>
        <taxon>Ostreococcus</taxon>
    </lineage>
</organism>
<protein>
    <submittedName>
        <fullName evidence="2">Uncharacterized protein</fullName>
    </submittedName>
</protein>
<dbReference type="EMBL" id="KZ155777">
    <property type="protein sequence ID" value="OUS47698.1"/>
    <property type="molecule type" value="Genomic_DNA"/>
</dbReference>
<sequence length="80" mass="8709">MGLRLSNTASTVSPRVSSRVEIQFHQSSASPLPRLAHVSPPRRRVFPATNTTSRVDTDAFARAARPRARGTRGIPHAPHS</sequence>
<dbReference type="AlphaFoldDB" id="A0A1Y5IDR3"/>
<reference evidence="2" key="1">
    <citation type="submission" date="2017-04" db="EMBL/GenBank/DDBJ databases">
        <title>Population genomics of picophytoplankton unveils novel chromosome hypervariability.</title>
        <authorList>
            <consortium name="DOE Joint Genome Institute"/>
            <person name="Blanc-Mathieu R."/>
            <person name="Krasovec M."/>
            <person name="Hebrard M."/>
            <person name="Yau S."/>
            <person name="Desgranges E."/>
            <person name="Martin J."/>
            <person name="Schackwitz W."/>
            <person name="Kuo A."/>
            <person name="Salin G."/>
            <person name="Donnadieu C."/>
            <person name="Desdevises Y."/>
            <person name="Sanchez-Ferandin S."/>
            <person name="Moreau H."/>
            <person name="Rivals E."/>
            <person name="Grigoriev I.V."/>
            <person name="Grimsley N."/>
            <person name="Eyre-Walker A."/>
            <person name="Piganeau G."/>
        </authorList>
    </citation>
    <scope>NUCLEOTIDE SEQUENCE [LARGE SCALE GENOMIC DNA]</scope>
    <source>
        <strain evidence="2">RCC 1115</strain>
    </source>
</reference>
<evidence type="ECO:0000313" key="2">
    <source>
        <dbReference type="EMBL" id="OUS47698.1"/>
    </source>
</evidence>